<evidence type="ECO:0000256" key="3">
    <source>
        <dbReference type="ARBA" id="ARBA00022801"/>
    </source>
</evidence>
<dbReference type="PANTHER" id="PTHR23081:SF36">
    <property type="entry name" value="RNA POLYMERASE II SUBUNIT A C-TERMINAL DOMAIN PHOSPHATASE"/>
    <property type="match status" value="1"/>
</dbReference>
<evidence type="ECO:0000313" key="9">
    <source>
        <dbReference type="Proteomes" id="UP000277204"/>
    </source>
</evidence>
<keyword evidence="9" id="KW-1185">Reference proteome</keyword>
<gene>
    <name evidence="8" type="ORF">SMRZ_LOCUS6625</name>
</gene>
<evidence type="ECO:0000256" key="2">
    <source>
        <dbReference type="ARBA" id="ARBA00013081"/>
    </source>
</evidence>
<accession>A0A183LS50</accession>
<dbReference type="Proteomes" id="UP000277204">
    <property type="component" value="Unassembled WGS sequence"/>
</dbReference>
<sequence length="413" mass="47689">SANITLNLSKSTDNIGDHIDDNSITTTVVDDDHDKNDINNNDDHDSLSKIKEIEIEIDAADDDYLLRLQEILLRIHRNYFKTYDLWQTGHYNHHKTTLITKSSENKHSDHSINSSIVNNSRKNVCLTNPTGNTDVISTYLPHVSDIIAKLRKTVLGPNCHITLSGLSPAHFPADRCLAGRIVRSLGGILHASLRLPSICNQPNGNDDKNGDNTTSMPVNNLELKSESHGIAHTHYTTHLIACRRGTEKVHAALKYLTIDNNNLQLNNNSSSHSLHLVSPQWLWSCHYHWDHVCESKYPLDRDFHPSDFDPDIEPIPGTIRYAKRMRRHYYHHHHSHINPSDGLHHHSTHNDNRSRHHRHGHSRHHHHRHSQHHTHLQDKHYHKHSHKHHRLSMELEPSSDISDDMWVFNMYFT</sequence>
<evidence type="ECO:0000313" key="8">
    <source>
        <dbReference type="EMBL" id="VDO72140.1"/>
    </source>
</evidence>
<dbReference type="EMBL" id="UZAI01002496">
    <property type="protein sequence ID" value="VDO72140.1"/>
    <property type="molecule type" value="Genomic_DNA"/>
</dbReference>
<proteinExistence type="predicted"/>
<dbReference type="STRING" id="48269.A0A183LS50"/>
<feature type="region of interest" description="Disordered" evidence="7">
    <location>
        <begin position="334"/>
        <end position="395"/>
    </location>
</feature>
<dbReference type="AlphaFoldDB" id="A0A183LS50"/>
<dbReference type="SUPFAM" id="SSF52113">
    <property type="entry name" value="BRCT domain"/>
    <property type="match status" value="1"/>
</dbReference>
<evidence type="ECO:0000256" key="5">
    <source>
        <dbReference type="ARBA" id="ARBA00047761"/>
    </source>
</evidence>
<dbReference type="GO" id="GO:0008420">
    <property type="term" value="F:RNA polymerase II CTD heptapeptide repeat phosphatase activity"/>
    <property type="evidence" value="ECO:0007669"/>
    <property type="project" value="InterPro"/>
</dbReference>
<comment type="catalytic activity">
    <reaction evidence="5">
        <text>O-phospho-L-seryl-[protein] + H2O = L-seryl-[protein] + phosphate</text>
        <dbReference type="Rhea" id="RHEA:20629"/>
        <dbReference type="Rhea" id="RHEA-COMP:9863"/>
        <dbReference type="Rhea" id="RHEA-COMP:11604"/>
        <dbReference type="ChEBI" id="CHEBI:15377"/>
        <dbReference type="ChEBI" id="CHEBI:29999"/>
        <dbReference type="ChEBI" id="CHEBI:43474"/>
        <dbReference type="ChEBI" id="CHEBI:83421"/>
        <dbReference type="EC" id="3.1.3.16"/>
    </reaction>
</comment>
<keyword evidence="3" id="KW-0378">Hydrolase</keyword>
<comment type="catalytic activity">
    <reaction evidence="6">
        <text>O-phospho-L-threonyl-[protein] + H2O = L-threonyl-[protein] + phosphate</text>
        <dbReference type="Rhea" id="RHEA:47004"/>
        <dbReference type="Rhea" id="RHEA-COMP:11060"/>
        <dbReference type="Rhea" id="RHEA-COMP:11605"/>
        <dbReference type="ChEBI" id="CHEBI:15377"/>
        <dbReference type="ChEBI" id="CHEBI:30013"/>
        <dbReference type="ChEBI" id="CHEBI:43474"/>
        <dbReference type="ChEBI" id="CHEBI:61977"/>
        <dbReference type="EC" id="3.1.3.16"/>
    </reaction>
</comment>
<organism evidence="8 9">
    <name type="scientific">Schistosoma margrebowiei</name>
    <dbReference type="NCBI Taxonomy" id="48269"/>
    <lineage>
        <taxon>Eukaryota</taxon>
        <taxon>Metazoa</taxon>
        <taxon>Spiralia</taxon>
        <taxon>Lophotrochozoa</taxon>
        <taxon>Platyhelminthes</taxon>
        <taxon>Trematoda</taxon>
        <taxon>Digenea</taxon>
        <taxon>Strigeidida</taxon>
        <taxon>Schistosomatoidea</taxon>
        <taxon>Schistosomatidae</taxon>
        <taxon>Schistosoma</taxon>
    </lineage>
</organism>
<name>A0A183LS50_9TREM</name>
<feature type="compositionally biased region" description="Basic and acidic residues" evidence="7">
    <location>
        <begin position="342"/>
        <end position="353"/>
    </location>
</feature>
<feature type="compositionally biased region" description="Basic residues" evidence="7">
    <location>
        <begin position="354"/>
        <end position="390"/>
    </location>
</feature>
<evidence type="ECO:0000256" key="4">
    <source>
        <dbReference type="ARBA" id="ARBA00023242"/>
    </source>
</evidence>
<protein>
    <recommendedName>
        <fullName evidence="2">protein-serine/threonine phosphatase</fullName>
        <ecNumber evidence="2">3.1.3.16</ecNumber>
    </recommendedName>
</protein>
<dbReference type="PANTHER" id="PTHR23081">
    <property type="entry name" value="RNA POLYMERASE II CTD PHOSPHATASE"/>
    <property type="match status" value="1"/>
</dbReference>
<reference evidence="8 9" key="1">
    <citation type="submission" date="2018-11" db="EMBL/GenBank/DDBJ databases">
        <authorList>
            <consortium name="Pathogen Informatics"/>
        </authorList>
    </citation>
    <scope>NUCLEOTIDE SEQUENCE [LARGE SCALE GENOMIC DNA]</scope>
    <source>
        <strain evidence="8 9">Zambia</strain>
    </source>
</reference>
<keyword evidence="4" id="KW-0539">Nucleus</keyword>
<dbReference type="InterPro" id="IPR039189">
    <property type="entry name" value="Fcp1"/>
</dbReference>
<dbReference type="EC" id="3.1.3.16" evidence="2"/>
<dbReference type="GO" id="GO:0005634">
    <property type="term" value="C:nucleus"/>
    <property type="evidence" value="ECO:0007669"/>
    <property type="project" value="UniProtKB-SubCell"/>
</dbReference>
<evidence type="ECO:0000256" key="7">
    <source>
        <dbReference type="SAM" id="MobiDB-lite"/>
    </source>
</evidence>
<evidence type="ECO:0000256" key="6">
    <source>
        <dbReference type="ARBA" id="ARBA00048336"/>
    </source>
</evidence>
<dbReference type="Gene3D" id="3.40.50.10190">
    <property type="entry name" value="BRCT domain"/>
    <property type="match status" value="1"/>
</dbReference>
<feature type="non-terminal residue" evidence="8">
    <location>
        <position position="1"/>
    </location>
</feature>
<dbReference type="InterPro" id="IPR036420">
    <property type="entry name" value="BRCT_dom_sf"/>
</dbReference>
<evidence type="ECO:0000256" key="1">
    <source>
        <dbReference type="ARBA" id="ARBA00004123"/>
    </source>
</evidence>
<comment type="subcellular location">
    <subcellularLocation>
        <location evidence="1">Nucleus</location>
    </subcellularLocation>
</comment>